<gene>
    <name evidence="6" type="ORF">H5410_053055</name>
</gene>
<accession>A0A9J5X565</accession>
<dbReference type="PANTHER" id="PTHR11527">
    <property type="entry name" value="HEAT-SHOCK PROTEIN 20 FAMILY MEMBER"/>
    <property type="match status" value="1"/>
</dbReference>
<dbReference type="AlphaFoldDB" id="A0A9J5X565"/>
<feature type="region of interest" description="Disordered" evidence="4">
    <location>
        <begin position="1"/>
        <end position="42"/>
    </location>
</feature>
<keyword evidence="1" id="KW-0346">Stress response</keyword>
<comment type="caution">
    <text evidence="6">The sequence shown here is derived from an EMBL/GenBank/DDBJ whole genome shotgun (WGS) entry which is preliminary data.</text>
</comment>
<feature type="compositionally biased region" description="Polar residues" evidence="4">
    <location>
        <begin position="17"/>
        <end position="31"/>
    </location>
</feature>
<dbReference type="SUPFAM" id="SSF49764">
    <property type="entry name" value="HSP20-like chaperones"/>
    <property type="match status" value="2"/>
</dbReference>
<comment type="similarity">
    <text evidence="2 3">Belongs to the small heat shock protein (HSP20) family.</text>
</comment>
<sequence length="370" mass="43004">MSLIPLFNGRKNHARRVQNSPPATIITPQSQKNHDRSDSYDPTTTIMHRQFKTKRSDEQDLYNYPPPPTNQDLHDLFNQLATTKITRQSQTSRGQKDPYDPSHKFYLETPRSLIAPSLSFPHVTPYLAQFEYNVTPEAYVFRANLHGYKKEEVKVQVEDDRVLKISGEKKIVEKEYDNWHRFQKKNGKFSTVFNLPEDARVDKVISTMDNEVLIVTIHMKGTVKKSHHQSQTNRGRQDGPSREFYLQTPRSLIAPSLSFPREPQSIAQIEYKATQEAHIFKANLHGYKKEEVKVQVENNKVLKISGEKKIVQNEYDNWHHFQRRNGNYFTAFNLPEDAKVDKVKSSMENGVLVVTVPKKGAKKSRTFFFK</sequence>
<evidence type="ECO:0000256" key="1">
    <source>
        <dbReference type="ARBA" id="ARBA00023016"/>
    </source>
</evidence>
<evidence type="ECO:0000313" key="7">
    <source>
        <dbReference type="Proteomes" id="UP000824120"/>
    </source>
</evidence>
<dbReference type="Pfam" id="PF00011">
    <property type="entry name" value="HSP20"/>
    <property type="match status" value="2"/>
</dbReference>
<dbReference type="PROSITE" id="PS01031">
    <property type="entry name" value="SHSP"/>
    <property type="match status" value="2"/>
</dbReference>
<dbReference type="EMBL" id="JACXVP010000010">
    <property type="protein sequence ID" value="KAG5582428.1"/>
    <property type="molecule type" value="Genomic_DNA"/>
</dbReference>
<dbReference type="Proteomes" id="UP000824120">
    <property type="component" value="Chromosome 10"/>
</dbReference>
<evidence type="ECO:0000313" key="6">
    <source>
        <dbReference type="EMBL" id="KAG5582428.1"/>
    </source>
</evidence>
<evidence type="ECO:0000259" key="5">
    <source>
        <dbReference type="PROSITE" id="PS01031"/>
    </source>
</evidence>
<dbReference type="InterPro" id="IPR002068">
    <property type="entry name" value="A-crystallin/Hsp20_dom"/>
</dbReference>
<evidence type="ECO:0000256" key="4">
    <source>
        <dbReference type="SAM" id="MobiDB-lite"/>
    </source>
</evidence>
<protein>
    <recommendedName>
        <fullName evidence="5">SHSP domain-containing protein</fullName>
    </recommendedName>
</protein>
<dbReference type="OrthoDB" id="1431247at2759"/>
<feature type="domain" description="SHSP" evidence="5">
    <location>
        <begin position="121"/>
        <end position="235"/>
    </location>
</feature>
<keyword evidence="7" id="KW-1185">Reference proteome</keyword>
<name>A0A9J5X565_SOLCO</name>
<dbReference type="Gene3D" id="2.60.40.790">
    <property type="match status" value="2"/>
</dbReference>
<reference evidence="6 7" key="1">
    <citation type="submission" date="2020-09" db="EMBL/GenBank/DDBJ databases">
        <title>De no assembly of potato wild relative species, Solanum commersonii.</title>
        <authorList>
            <person name="Cho K."/>
        </authorList>
    </citation>
    <scope>NUCLEOTIDE SEQUENCE [LARGE SCALE GENOMIC DNA]</scope>
    <source>
        <strain evidence="6">LZ3.2</strain>
        <tissue evidence="6">Leaf</tissue>
    </source>
</reference>
<feature type="domain" description="SHSP" evidence="5">
    <location>
        <begin position="260"/>
        <end position="370"/>
    </location>
</feature>
<proteinExistence type="inferred from homology"/>
<organism evidence="6 7">
    <name type="scientific">Solanum commersonii</name>
    <name type="common">Commerson's wild potato</name>
    <name type="synonym">Commerson's nightshade</name>
    <dbReference type="NCBI Taxonomy" id="4109"/>
    <lineage>
        <taxon>Eukaryota</taxon>
        <taxon>Viridiplantae</taxon>
        <taxon>Streptophyta</taxon>
        <taxon>Embryophyta</taxon>
        <taxon>Tracheophyta</taxon>
        <taxon>Spermatophyta</taxon>
        <taxon>Magnoliopsida</taxon>
        <taxon>eudicotyledons</taxon>
        <taxon>Gunneridae</taxon>
        <taxon>Pentapetalae</taxon>
        <taxon>asterids</taxon>
        <taxon>lamiids</taxon>
        <taxon>Solanales</taxon>
        <taxon>Solanaceae</taxon>
        <taxon>Solanoideae</taxon>
        <taxon>Solaneae</taxon>
        <taxon>Solanum</taxon>
    </lineage>
</organism>
<evidence type="ECO:0000256" key="3">
    <source>
        <dbReference type="RuleBase" id="RU003616"/>
    </source>
</evidence>
<dbReference type="InterPro" id="IPR008978">
    <property type="entry name" value="HSP20-like_chaperone"/>
</dbReference>
<dbReference type="InterPro" id="IPR031107">
    <property type="entry name" value="Small_HSP"/>
</dbReference>
<evidence type="ECO:0000256" key="2">
    <source>
        <dbReference type="PROSITE-ProRule" id="PRU00285"/>
    </source>
</evidence>